<dbReference type="Gene3D" id="6.20.250.60">
    <property type="match status" value="1"/>
</dbReference>
<gene>
    <name evidence="3" type="ORF">HHK36_011198</name>
</gene>
<dbReference type="InterPro" id="IPR037256">
    <property type="entry name" value="ASC_dom_sf"/>
</dbReference>
<comment type="caution">
    <text evidence="3">The sequence shown here is derived from an EMBL/GenBank/DDBJ whole genome shotgun (WGS) entry which is preliminary data.</text>
</comment>
<sequence>MNKKLRENPESQSASVVAETSFVLHLLETMGIWDLRRLTDDTQLTRLRAVLLLIDMENTYIEDQDEVNVVGFEVPRSPDASYNNPFPGNEDEARDPPMVPPHLQHTLLSYPASRDTSGTLPVLKNVILNHLYIENRESPQSVVALGITHRFRSKFVTVVLYKPVQRRGNTST</sequence>
<dbReference type="AlphaFoldDB" id="A0A834Z7M0"/>
<keyword evidence="4" id="KW-1185">Reference proteome</keyword>
<dbReference type="OrthoDB" id="531008at2759"/>
<dbReference type="OMA" id="CENCLPR"/>
<dbReference type="GO" id="GO:0005737">
    <property type="term" value="C:cytoplasm"/>
    <property type="evidence" value="ECO:0007669"/>
    <property type="project" value="UniProtKB-ARBA"/>
</dbReference>
<dbReference type="Proteomes" id="UP000655225">
    <property type="component" value="Unassembled WGS sequence"/>
</dbReference>
<dbReference type="EMBL" id="JABCRI010000007">
    <property type="protein sequence ID" value="KAF8403104.1"/>
    <property type="molecule type" value="Genomic_DNA"/>
</dbReference>
<comment type="similarity">
    <text evidence="1">Belongs to the 5'-AMP-activated protein kinase beta subunit family.</text>
</comment>
<dbReference type="SUPFAM" id="SSF160219">
    <property type="entry name" value="AMPKBI-like"/>
    <property type="match status" value="1"/>
</dbReference>
<organism evidence="3 4">
    <name type="scientific">Tetracentron sinense</name>
    <name type="common">Spur-leaf</name>
    <dbReference type="NCBI Taxonomy" id="13715"/>
    <lineage>
        <taxon>Eukaryota</taxon>
        <taxon>Viridiplantae</taxon>
        <taxon>Streptophyta</taxon>
        <taxon>Embryophyta</taxon>
        <taxon>Tracheophyta</taxon>
        <taxon>Spermatophyta</taxon>
        <taxon>Magnoliopsida</taxon>
        <taxon>Trochodendrales</taxon>
        <taxon>Trochodendraceae</taxon>
        <taxon>Tetracentron</taxon>
    </lineage>
</organism>
<evidence type="ECO:0000313" key="3">
    <source>
        <dbReference type="EMBL" id="KAF8403104.1"/>
    </source>
</evidence>
<name>A0A834Z7M0_TETSI</name>
<dbReference type="InterPro" id="IPR006828">
    <property type="entry name" value="ASC_dom"/>
</dbReference>
<dbReference type="Pfam" id="PF04739">
    <property type="entry name" value="AMPKBI"/>
    <property type="match status" value="1"/>
</dbReference>
<evidence type="ECO:0000313" key="4">
    <source>
        <dbReference type="Proteomes" id="UP000655225"/>
    </source>
</evidence>
<evidence type="ECO:0000256" key="1">
    <source>
        <dbReference type="ARBA" id="ARBA00010926"/>
    </source>
</evidence>
<proteinExistence type="inferred from homology"/>
<feature type="domain" description="Association with the SNF1 complex (ASC)" evidence="2">
    <location>
        <begin position="75"/>
        <end position="164"/>
    </location>
</feature>
<protein>
    <recommendedName>
        <fullName evidence="2">Association with the SNF1 complex (ASC) domain-containing protein</fullName>
    </recommendedName>
</protein>
<dbReference type="PANTHER" id="PTHR46316:SF5">
    <property type="entry name" value="SNF1-RELATED PROTEIN KINASE REGULATORY SUBUNIT BETA-3"/>
    <property type="match status" value="1"/>
</dbReference>
<dbReference type="PANTHER" id="PTHR46316">
    <property type="entry name" value="SNF1-RELATED PROTEIN KINASE REGULATORY SUBUNIT BETA-1"/>
    <property type="match status" value="1"/>
</dbReference>
<evidence type="ECO:0000259" key="2">
    <source>
        <dbReference type="SMART" id="SM01010"/>
    </source>
</evidence>
<dbReference type="InterPro" id="IPR043554">
    <property type="entry name" value="KINB"/>
</dbReference>
<reference evidence="3 4" key="1">
    <citation type="submission" date="2020-04" db="EMBL/GenBank/DDBJ databases">
        <title>Plant Genome Project.</title>
        <authorList>
            <person name="Zhang R.-G."/>
        </authorList>
    </citation>
    <scope>NUCLEOTIDE SEQUENCE [LARGE SCALE GENOMIC DNA]</scope>
    <source>
        <strain evidence="3">YNK0</strain>
        <tissue evidence="3">Leaf</tissue>
    </source>
</reference>
<dbReference type="SMART" id="SM01010">
    <property type="entry name" value="AMPKBI"/>
    <property type="match status" value="1"/>
</dbReference>
<accession>A0A834Z7M0</accession>